<name>A0A2N8ZJH1_9VIBR</name>
<keyword evidence="2" id="KW-1185">Reference proteome</keyword>
<protein>
    <submittedName>
        <fullName evidence="1">Uncharacterized protein</fullName>
    </submittedName>
</protein>
<dbReference type="AlphaFoldDB" id="A0A2N8ZJH1"/>
<evidence type="ECO:0000313" key="2">
    <source>
        <dbReference type="Proteomes" id="UP000235828"/>
    </source>
</evidence>
<dbReference type="KEGG" id="vta:B0434"/>
<gene>
    <name evidence="1" type="ORF">VTAP4600_B0434</name>
</gene>
<dbReference type="Proteomes" id="UP000235828">
    <property type="component" value="Chromosome B"/>
</dbReference>
<reference evidence="1 2" key="1">
    <citation type="submission" date="2017-10" db="EMBL/GenBank/DDBJ databases">
        <authorList>
            <person name="Banno H."/>
            <person name="Chua N.-H."/>
        </authorList>
    </citation>
    <scope>NUCLEOTIDE SEQUENCE [LARGE SCALE GENOMIC DNA]</scope>
    <source>
        <strain evidence="1">Vibrio tapetis CECT4600</strain>
    </source>
</reference>
<accession>A0A2N8ZJH1</accession>
<sequence length="39" mass="4788">MSPICLYFIDKVWRAVERIQCEYFVETRQAQHWRSGNLL</sequence>
<proteinExistence type="predicted"/>
<evidence type="ECO:0000313" key="1">
    <source>
        <dbReference type="EMBL" id="SON52045.1"/>
    </source>
</evidence>
<organism evidence="1 2">
    <name type="scientific">Vibrio tapetis subsp. tapetis</name>
    <dbReference type="NCBI Taxonomy" id="1671868"/>
    <lineage>
        <taxon>Bacteria</taxon>
        <taxon>Pseudomonadati</taxon>
        <taxon>Pseudomonadota</taxon>
        <taxon>Gammaproteobacteria</taxon>
        <taxon>Vibrionales</taxon>
        <taxon>Vibrionaceae</taxon>
        <taxon>Vibrio</taxon>
    </lineage>
</organism>
<dbReference type="EMBL" id="LT960612">
    <property type="protein sequence ID" value="SON52045.1"/>
    <property type="molecule type" value="Genomic_DNA"/>
</dbReference>